<name>A0A4Y7PSX1_9AGAM</name>
<evidence type="ECO:0000256" key="1">
    <source>
        <dbReference type="SAM" id="Phobius"/>
    </source>
</evidence>
<organism evidence="2 3">
    <name type="scientific">Rickenella mellea</name>
    <dbReference type="NCBI Taxonomy" id="50990"/>
    <lineage>
        <taxon>Eukaryota</taxon>
        <taxon>Fungi</taxon>
        <taxon>Dikarya</taxon>
        <taxon>Basidiomycota</taxon>
        <taxon>Agaricomycotina</taxon>
        <taxon>Agaricomycetes</taxon>
        <taxon>Hymenochaetales</taxon>
        <taxon>Rickenellaceae</taxon>
        <taxon>Rickenella</taxon>
    </lineage>
</organism>
<sequence length="161" mass="18422">MFGGTKAVLAYQGHSVSPTTLEWIFRVIFSIGLYWLGLYEESAVNAGEIPWLFEKDYWKFALLYSARFRVLRRLRSGVLITLYSAIGLITFFVIYVPIILVAYYFAEFFFGGQLPPSNYGHVALSMIYTLACSAVWILWLGLCYFIFISLSGYFTRNPGLP</sequence>
<dbReference type="VEuPathDB" id="FungiDB:BD410DRAFT_793476"/>
<dbReference type="OrthoDB" id="3268450at2759"/>
<keyword evidence="1" id="KW-1133">Transmembrane helix</keyword>
<feature type="transmembrane region" description="Helical" evidence="1">
    <location>
        <begin position="77"/>
        <end position="106"/>
    </location>
</feature>
<evidence type="ECO:0000313" key="3">
    <source>
        <dbReference type="Proteomes" id="UP000294933"/>
    </source>
</evidence>
<reference evidence="2 3" key="1">
    <citation type="submission" date="2018-06" db="EMBL/GenBank/DDBJ databases">
        <title>A transcriptomic atlas of mushroom development highlights an independent origin of complex multicellularity.</title>
        <authorList>
            <consortium name="DOE Joint Genome Institute"/>
            <person name="Krizsan K."/>
            <person name="Almasi E."/>
            <person name="Merenyi Z."/>
            <person name="Sahu N."/>
            <person name="Viragh M."/>
            <person name="Koszo T."/>
            <person name="Mondo S."/>
            <person name="Kiss B."/>
            <person name="Balint B."/>
            <person name="Kues U."/>
            <person name="Barry K."/>
            <person name="Hegedus J.C."/>
            <person name="Henrissat B."/>
            <person name="Johnson J."/>
            <person name="Lipzen A."/>
            <person name="Ohm R."/>
            <person name="Nagy I."/>
            <person name="Pangilinan J."/>
            <person name="Yan J."/>
            <person name="Xiong Y."/>
            <person name="Grigoriev I.V."/>
            <person name="Hibbett D.S."/>
            <person name="Nagy L.G."/>
        </authorList>
    </citation>
    <scope>NUCLEOTIDE SEQUENCE [LARGE SCALE GENOMIC DNA]</scope>
    <source>
        <strain evidence="2 3">SZMC22713</strain>
    </source>
</reference>
<feature type="transmembrane region" description="Helical" evidence="1">
    <location>
        <begin position="23"/>
        <end position="39"/>
    </location>
</feature>
<dbReference type="AlphaFoldDB" id="A0A4Y7PSX1"/>
<evidence type="ECO:0000313" key="2">
    <source>
        <dbReference type="EMBL" id="TDL18171.1"/>
    </source>
</evidence>
<dbReference type="Proteomes" id="UP000294933">
    <property type="component" value="Unassembled WGS sequence"/>
</dbReference>
<accession>A0A4Y7PSX1</accession>
<keyword evidence="3" id="KW-1185">Reference proteome</keyword>
<keyword evidence="1" id="KW-0812">Transmembrane</keyword>
<feature type="transmembrane region" description="Helical" evidence="1">
    <location>
        <begin position="126"/>
        <end position="147"/>
    </location>
</feature>
<keyword evidence="1" id="KW-0472">Membrane</keyword>
<proteinExistence type="predicted"/>
<feature type="non-terminal residue" evidence="2">
    <location>
        <position position="161"/>
    </location>
</feature>
<gene>
    <name evidence="2" type="ORF">BD410DRAFT_793476</name>
</gene>
<protein>
    <submittedName>
        <fullName evidence="2">Uncharacterized protein</fullName>
    </submittedName>
</protein>
<dbReference type="EMBL" id="ML170211">
    <property type="protein sequence ID" value="TDL18171.1"/>
    <property type="molecule type" value="Genomic_DNA"/>
</dbReference>